<evidence type="ECO:0000313" key="4">
    <source>
        <dbReference type="EMBL" id="TLX47142.1"/>
    </source>
</evidence>
<dbReference type="Gene3D" id="3.40.50.720">
    <property type="entry name" value="NAD(P)-binding Rossmann-like Domain"/>
    <property type="match status" value="1"/>
</dbReference>
<dbReference type="Proteomes" id="UP000309186">
    <property type="component" value="Unassembled WGS sequence"/>
</dbReference>
<proteinExistence type="inferred from homology"/>
<reference evidence="4 5" key="1">
    <citation type="submission" date="2018-01" db="EMBL/GenBank/DDBJ databases">
        <title>Co-occurrence of chitin degradation, pigmentation and bioactivity in marine Pseudoalteromonas.</title>
        <authorList>
            <person name="Paulsen S."/>
            <person name="Gram L."/>
            <person name="Machado H."/>
        </authorList>
    </citation>
    <scope>NUCLEOTIDE SEQUENCE [LARGE SCALE GENOMIC DNA]</scope>
    <source>
        <strain evidence="4 5">S3663</strain>
    </source>
</reference>
<dbReference type="GO" id="GO:0016020">
    <property type="term" value="C:membrane"/>
    <property type="evidence" value="ECO:0007669"/>
    <property type="project" value="TreeGrafter"/>
</dbReference>
<dbReference type="AlphaFoldDB" id="A0A5R9Q3F2"/>
<evidence type="ECO:0000256" key="3">
    <source>
        <dbReference type="RuleBase" id="RU000363"/>
    </source>
</evidence>
<dbReference type="OrthoDB" id="4690547at2"/>
<comment type="caution">
    <text evidence="4">The sequence shown here is derived from an EMBL/GenBank/DDBJ whole genome shotgun (WGS) entry which is preliminary data.</text>
</comment>
<accession>A0A5R9Q3F2</accession>
<dbReference type="EMBL" id="PPSW01000014">
    <property type="protein sequence ID" value="TLX47142.1"/>
    <property type="molecule type" value="Genomic_DNA"/>
</dbReference>
<dbReference type="PRINTS" id="PR00081">
    <property type="entry name" value="GDHRDH"/>
</dbReference>
<organism evidence="4 5">
    <name type="scientific">Pseudoalteromonas phenolica</name>
    <dbReference type="NCBI Taxonomy" id="161398"/>
    <lineage>
        <taxon>Bacteria</taxon>
        <taxon>Pseudomonadati</taxon>
        <taxon>Pseudomonadota</taxon>
        <taxon>Gammaproteobacteria</taxon>
        <taxon>Alteromonadales</taxon>
        <taxon>Pseudoalteromonadaceae</taxon>
        <taxon>Pseudoalteromonas</taxon>
    </lineage>
</organism>
<protein>
    <submittedName>
        <fullName evidence="4">Short chain dehydrogenase</fullName>
    </submittedName>
</protein>
<dbReference type="PANTHER" id="PTHR44196:SF1">
    <property type="entry name" value="DEHYDROGENASE_REDUCTASE SDR FAMILY MEMBER 7B"/>
    <property type="match status" value="1"/>
</dbReference>
<dbReference type="InterPro" id="IPR036291">
    <property type="entry name" value="NAD(P)-bd_dom_sf"/>
</dbReference>
<dbReference type="InterPro" id="IPR002347">
    <property type="entry name" value="SDR_fam"/>
</dbReference>
<gene>
    <name evidence="4" type="ORF">C1E24_10070</name>
</gene>
<evidence type="ECO:0000313" key="5">
    <source>
        <dbReference type="Proteomes" id="UP000309186"/>
    </source>
</evidence>
<dbReference type="Pfam" id="PF00106">
    <property type="entry name" value="adh_short"/>
    <property type="match status" value="1"/>
</dbReference>
<dbReference type="PROSITE" id="PS00061">
    <property type="entry name" value="ADH_SHORT"/>
    <property type="match status" value="1"/>
</dbReference>
<evidence type="ECO:0000256" key="2">
    <source>
        <dbReference type="ARBA" id="ARBA00023002"/>
    </source>
</evidence>
<comment type="similarity">
    <text evidence="1 3">Belongs to the short-chain dehydrogenases/reductases (SDR) family.</text>
</comment>
<dbReference type="InterPro" id="IPR020904">
    <property type="entry name" value="Sc_DH/Rdtase_CS"/>
</dbReference>
<name>A0A5R9Q3F2_9GAMM</name>
<sequence length="266" mass="28894">MSTTQPLCLLSGASGGIGEAIALELASQGYTLILTARDTRKLTALSNQLPGEHYIFSADLTEPTARHNLLSFCAQLGELDLVVNCAGTSQFGAFVAGSYQDIEHIFNVNVTAVMALNQLLLQQAKQRPFTLVNVGSALGAIGHPGYVNYCASKFALRGFTEALAREYSGTNKRIKYLAPRATKTAINSQQVNDMNTALGNQVDEPQVVAKALIELINSNKRRLTLGWPERLFVRLNGVLPEVVDKALGKKLKKIKTFFQPSLEKLS</sequence>
<dbReference type="PANTHER" id="PTHR44196">
    <property type="entry name" value="DEHYDROGENASE/REDUCTASE SDR FAMILY MEMBER 7B"/>
    <property type="match status" value="1"/>
</dbReference>
<dbReference type="RefSeq" id="WP_138481051.1">
    <property type="nucleotide sequence ID" value="NZ_PPSW01000014.1"/>
</dbReference>
<keyword evidence="2" id="KW-0560">Oxidoreductase</keyword>
<evidence type="ECO:0000256" key="1">
    <source>
        <dbReference type="ARBA" id="ARBA00006484"/>
    </source>
</evidence>
<dbReference type="PRINTS" id="PR00080">
    <property type="entry name" value="SDRFAMILY"/>
</dbReference>
<dbReference type="NCBIfam" id="NF006565">
    <property type="entry name" value="PRK09072.1"/>
    <property type="match status" value="1"/>
</dbReference>
<dbReference type="GO" id="GO:0016491">
    <property type="term" value="F:oxidoreductase activity"/>
    <property type="evidence" value="ECO:0007669"/>
    <property type="project" value="UniProtKB-KW"/>
</dbReference>
<dbReference type="SUPFAM" id="SSF51735">
    <property type="entry name" value="NAD(P)-binding Rossmann-fold domains"/>
    <property type="match status" value="1"/>
</dbReference>